<dbReference type="InterPro" id="IPR011944">
    <property type="entry name" value="Steroid_delta5-4_isomerase"/>
</dbReference>
<dbReference type="InterPro" id="IPR037401">
    <property type="entry name" value="SnoaL-like"/>
</dbReference>
<dbReference type="NCBIfam" id="TIGR02246">
    <property type="entry name" value="SgcJ/EcaC family oxidoreductase"/>
    <property type="match status" value="1"/>
</dbReference>
<dbReference type="InterPro" id="IPR032710">
    <property type="entry name" value="NTF2-like_dom_sf"/>
</dbReference>
<evidence type="ECO:0000259" key="2">
    <source>
        <dbReference type="Pfam" id="PF12680"/>
    </source>
</evidence>
<sequence length="169" mass="18509">MNILSLVTAAALISTGAPMSAWAMPTSRTTQTCPAATTADIEAQFGRFSEAWATRDPDVVTDLFTDEPVLLPTVSNTPRTTPAGVRDYFVSFLRSHPVGRLDTSTIEIDCHTASRVGTWTVTLTDPATGQTRDVHARYSFIYRFEDDAWKIDHLHSSMMPEAAPVPALH</sequence>
<gene>
    <name evidence="3" type="ORF">B7Y86_14785</name>
</gene>
<dbReference type="EMBL" id="NCEQ01000017">
    <property type="protein sequence ID" value="OYX55065.1"/>
    <property type="molecule type" value="Genomic_DNA"/>
</dbReference>
<reference evidence="3 4" key="1">
    <citation type="submission" date="2017-03" db="EMBL/GenBank/DDBJ databases">
        <title>Lifting the veil on microbial sulfur biogeochemistry in mining wastewaters.</title>
        <authorList>
            <person name="Kantor R.S."/>
            <person name="Colenbrander Nelson T."/>
            <person name="Marshall S."/>
            <person name="Bennett D."/>
            <person name="Apte S."/>
            <person name="Camacho D."/>
            <person name="Thomas B.C."/>
            <person name="Warren L.A."/>
            <person name="Banfield J.F."/>
        </authorList>
    </citation>
    <scope>NUCLEOTIDE SEQUENCE [LARGE SCALE GENOMIC DNA]</scope>
    <source>
        <strain evidence="3">32-68-21</strain>
    </source>
</reference>
<proteinExistence type="predicted"/>
<dbReference type="SUPFAM" id="SSF54427">
    <property type="entry name" value="NTF2-like"/>
    <property type="match status" value="1"/>
</dbReference>
<feature type="chain" id="PRO_5013350824" evidence="1">
    <location>
        <begin position="24"/>
        <end position="169"/>
    </location>
</feature>
<evidence type="ECO:0000313" key="3">
    <source>
        <dbReference type="EMBL" id="OYX55065.1"/>
    </source>
</evidence>
<accession>A0A258HDI7</accession>
<feature type="domain" description="SnoaL-like" evidence="2">
    <location>
        <begin position="47"/>
        <end position="149"/>
    </location>
</feature>
<dbReference type="Pfam" id="PF12680">
    <property type="entry name" value="SnoaL_2"/>
    <property type="match status" value="1"/>
</dbReference>
<comment type="caution">
    <text evidence="3">The sequence shown here is derived from an EMBL/GenBank/DDBJ whole genome shotgun (WGS) entry which is preliminary data.</text>
</comment>
<evidence type="ECO:0000313" key="4">
    <source>
        <dbReference type="Proteomes" id="UP000216147"/>
    </source>
</evidence>
<dbReference type="Proteomes" id="UP000216147">
    <property type="component" value="Unassembled WGS sequence"/>
</dbReference>
<dbReference type="AlphaFoldDB" id="A0A258HDI7"/>
<evidence type="ECO:0000256" key="1">
    <source>
        <dbReference type="SAM" id="SignalP"/>
    </source>
</evidence>
<keyword evidence="1" id="KW-0732">Signal</keyword>
<organism evidence="3 4">
    <name type="scientific">Brevundimonas subvibrioides</name>
    <dbReference type="NCBI Taxonomy" id="74313"/>
    <lineage>
        <taxon>Bacteria</taxon>
        <taxon>Pseudomonadati</taxon>
        <taxon>Pseudomonadota</taxon>
        <taxon>Alphaproteobacteria</taxon>
        <taxon>Caulobacterales</taxon>
        <taxon>Caulobacteraceae</taxon>
        <taxon>Brevundimonas</taxon>
    </lineage>
</organism>
<dbReference type="Gene3D" id="3.10.450.50">
    <property type="match status" value="1"/>
</dbReference>
<feature type="signal peptide" evidence="1">
    <location>
        <begin position="1"/>
        <end position="23"/>
    </location>
</feature>
<name>A0A258HDI7_9CAUL</name>
<protein>
    <submittedName>
        <fullName evidence="3">DUF4440 domain-containing protein</fullName>
    </submittedName>
</protein>